<evidence type="ECO:0000313" key="3">
    <source>
        <dbReference type="Proteomes" id="UP001597641"/>
    </source>
</evidence>
<dbReference type="SUPFAM" id="SSF55781">
    <property type="entry name" value="GAF domain-like"/>
    <property type="match status" value="1"/>
</dbReference>
<proteinExistence type="predicted"/>
<sequence>MYTPRVVEQAYVSFLLSMDNTFGIPIIPENEDERLAKLRSLNILNKYEEEGPFKHIVSIASRMFDVPIALVNFVDMDYVVTRAGVGMDGENRISRGTSLCSLSILRQETTVFEDARDNPCLLANPLVVGDFGLQFYAGAPLITSDGYSIGALCIVDKEPREFSESDRKMLESLASAVMDEIEKK</sequence>
<dbReference type="InterPro" id="IPR029016">
    <property type="entry name" value="GAF-like_dom_sf"/>
</dbReference>
<organism evidence="2 3">
    <name type="scientific">Pontibacter toksunensis</name>
    <dbReference type="NCBI Taxonomy" id="1332631"/>
    <lineage>
        <taxon>Bacteria</taxon>
        <taxon>Pseudomonadati</taxon>
        <taxon>Bacteroidota</taxon>
        <taxon>Cytophagia</taxon>
        <taxon>Cytophagales</taxon>
        <taxon>Hymenobacteraceae</taxon>
        <taxon>Pontibacter</taxon>
    </lineage>
</organism>
<accession>A0ABW6C3L9</accession>
<feature type="domain" description="GAF" evidence="1">
    <location>
        <begin position="53"/>
        <end position="178"/>
    </location>
</feature>
<reference evidence="3" key="1">
    <citation type="journal article" date="2019" name="Int. J. Syst. Evol. Microbiol.">
        <title>The Global Catalogue of Microorganisms (GCM) 10K type strain sequencing project: providing services to taxonomists for standard genome sequencing and annotation.</title>
        <authorList>
            <consortium name="The Broad Institute Genomics Platform"/>
            <consortium name="The Broad Institute Genome Sequencing Center for Infectious Disease"/>
            <person name="Wu L."/>
            <person name="Ma J."/>
        </authorList>
    </citation>
    <scope>NUCLEOTIDE SEQUENCE [LARGE SCALE GENOMIC DNA]</scope>
    <source>
        <strain evidence="3">KCTC 23984</strain>
    </source>
</reference>
<keyword evidence="3" id="KW-1185">Reference proteome</keyword>
<evidence type="ECO:0000259" key="1">
    <source>
        <dbReference type="Pfam" id="PF01590"/>
    </source>
</evidence>
<gene>
    <name evidence="2" type="ORF">ACFS7Z_25860</name>
</gene>
<dbReference type="Proteomes" id="UP001597641">
    <property type="component" value="Unassembled WGS sequence"/>
</dbReference>
<dbReference type="Gene3D" id="3.30.450.40">
    <property type="match status" value="1"/>
</dbReference>
<dbReference type="Pfam" id="PF01590">
    <property type="entry name" value="GAF"/>
    <property type="match status" value="1"/>
</dbReference>
<protein>
    <submittedName>
        <fullName evidence="2">GAF domain-containing protein</fullName>
    </submittedName>
</protein>
<dbReference type="PANTHER" id="PTHR43102:SF2">
    <property type="entry name" value="GAF DOMAIN-CONTAINING PROTEIN"/>
    <property type="match status" value="1"/>
</dbReference>
<dbReference type="InterPro" id="IPR003018">
    <property type="entry name" value="GAF"/>
</dbReference>
<dbReference type="EMBL" id="JBHUOX010000043">
    <property type="protein sequence ID" value="MFD3003808.1"/>
    <property type="molecule type" value="Genomic_DNA"/>
</dbReference>
<dbReference type="PANTHER" id="PTHR43102">
    <property type="entry name" value="SLR1143 PROTEIN"/>
    <property type="match status" value="1"/>
</dbReference>
<name>A0ABW6C3L9_9BACT</name>
<evidence type="ECO:0000313" key="2">
    <source>
        <dbReference type="EMBL" id="MFD3003808.1"/>
    </source>
</evidence>
<comment type="caution">
    <text evidence="2">The sequence shown here is derived from an EMBL/GenBank/DDBJ whole genome shotgun (WGS) entry which is preliminary data.</text>
</comment>
<dbReference type="RefSeq" id="WP_377491918.1">
    <property type="nucleotide sequence ID" value="NZ_JBHUOX010000043.1"/>
</dbReference>